<name>A0A2J5I7G8_9EURO</name>
<dbReference type="SUPFAM" id="SSF50998">
    <property type="entry name" value="Quinoprotein alcohol dehydrogenase-like"/>
    <property type="match status" value="1"/>
</dbReference>
<dbReference type="InterPro" id="IPR011047">
    <property type="entry name" value="Quinoprotein_ADH-like_sf"/>
</dbReference>
<evidence type="ECO:0000256" key="3">
    <source>
        <dbReference type="SAM" id="SignalP"/>
    </source>
</evidence>
<dbReference type="PANTHER" id="PTHR35340:SF5">
    <property type="entry name" value="ASST-DOMAIN-CONTAINING PROTEIN"/>
    <property type="match status" value="1"/>
</dbReference>
<evidence type="ECO:0000256" key="1">
    <source>
        <dbReference type="SAM" id="MobiDB-lite"/>
    </source>
</evidence>
<feature type="region of interest" description="Disordered" evidence="1">
    <location>
        <begin position="655"/>
        <end position="684"/>
    </location>
</feature>
<gene>
    <name evidence="4" type="ORF">BDW42DRAFT_120946</name>
</gene>
<keyword evidence="2" id="KW-0812">Transmembrane</keyword>
<dbReference type="InterPro" id="IPR053143">
    <property type="entry name" value="Arylsulfate_ST"/>
</dbReference>
<sequence length="684" mass="75117">MLRGLLVLLFVSIGVYADIAPYDRSPAFENGTLGPWPTEAYRSTPVIGPALNQLRYDPRCRDGRSTLLAPRGSSVQSPGPMILDQDGHLAWTRNYGLTGKNTYNVNVYPFRDQAYLTFWVGDDRSGKGEYYMLNSSYLEEYRVSGANNLTADRNEFQITPDGTALLTVVDIHELPEYGWIRDGTFQEVEVATGSPRFQWRASEHVEPVGPRNDQASPESPLDPYHISSVDKDDKGNYLVSLLSANSLVYVDGRTGKIIWTLGGGQDVNDFEDLSQGAATSFFAQSHAHFVDRSTGSSIALFDNHVDGSASSSSRALYLDIDQEKMTVRLRKEYHPSKPGPVTLSGGSVQFLQEYDRVLVSYGAGAGPAGWTEHDVSTGEVLCDIHFAPAFTSTGADANIDAPSIALDRVHRQHWTGYPLTRPDLALSGPEATVSWNGATEVTTWVVQGWNANNETTARAVNGATLDAGDKELGFVTAVPKTGFETIIPIPFSNTTFQPPEEQLYRFRYLRVLGINATGHTLGSTKLVRWDPLSLESTVTPGGELTYAELAEKGGRDQIPTDPSSSSSMKALERFAFFALGFLTACVSVIFIWLLLTRRFVPLLAFAISFIVEKIYNRVCGGWAVVDGFNDDEDLTDEESPADDATQFELLGNPRLASLGSFRPGEFGRDYYDNDDDSDSDDDIV</sequence>
<dbReference type="Pfam" id="PF14269">
    <property type="entry name" value="Arylsulfotran_2"/>
    <property type="match status" value="1"/>
</dbReference>
<reference evidence="5" key="1">
    <citation type="submission" date="2017-12" db="EMBL/GenBank/DDBJ databases">
        <authorList>
            <consortium name="DOE Joint Genome Institute"/>
            <person name="Mondo S.J."/>
            <person name="Kjaerbolling I."/>
            <person name="Vesth T.C."/>
            <person name="Frisvad J.C."/>
            <person name="Nybo J.L."/>
            <person name="Theobald S."/>
            <person name="Kuo A."/>
            <person name="Bowyer P."/>
            <person name="Matsuda Y."/>
            <person name="Lyhne E.K."/>
            <person name="Kogle M.E."/>
            <person name="Clum A."/>
            <person name="Lipzen A."/>
            <person name="Salamov A."/>
            <person name="Ngan C.Y."/>
            <person name="Daum C."/>
            <person name="Chiniquy J."/>
            <person name="Barry K."/>
            <person name="LaButti K."/>
            <person name="Haridas S."/>
            <person name="Simmons B.A."/>
            <person name="Magnuson J.K."/>
            <person name="Mortensen U.H."/>
            <person name="Larsen T.O."/>
            <person name="Grigoriev I.V."/>
            <person name="Baker S.E."/>
            <person name="Andersen M.R."/>
            <person name="Nordberg H.P."/>
            <person name="Cantor M.N."/>
            <person name="Hua S.X."/>
        </authorList>
    </citation>
    <scope>NUCLEOTIDE SEQUENCE [LARGE SCALE GENOMIC DNA]</scope>
    <source>
        <strain evidence="5">IBT 19404</strain>
    </source>
</reference>
<evidence type="ECO:0000256" key="2">
    <source>
        <dbReference type="SAM" id="Phobius"/>
    </source>
</evidence>
<accession>A0A2J5I7G8</accession>
<keyword evidence="2" id="KW-1133">Transmembrane helix</keyword>
<dbReference type="PANTHER" id="PTHR35340">
    <property type="entry name" value="PQQ ENZYME REPEAT PROTEIN-RELATED"/>
    <property type="match status" value="1"/>
</dbReference>
<proteinExistence type="predicted"/>
<dbReference type="EMBL" id="KZ559501">
    <property type="protein sequence ID" value="PLN85935.1"/>
    <property type="molecule type" value="Genomic_DNA"/>
</dbReference>
<feature type="transmembrane region" description="Helical" evidence="2">
    <location>
        <begin position="574"/>
        <end position="595"/>
    </location>
</feature>
<feature type="compositionally biased region" description="Acidic residues" evidence="1">
    <location>
        <begin position="672"/>
        <end position="684"/>
    </location>
</feature>
<keyword evidence="5" id="KW-1185">Reference proteome</keyword>
<protein>
    <submittedName>
        <fullName evidence="4">ASST-domain-containing protein</fullName>
    </submittedName>
</protein>
<dbReference type="OrthoDB" id="5427350at2759"/>
<organism evidence="4 5">
    <name type="scientific">Aspergillus taichungensis</name>
    <dbReference type="NCBI Taxonomy" id="482145"/>
    <lineage>
        <taxon>Eukaryota</taxon>
        <taxon>Fungi</taxon>
        <taxon>Dikarya</taxon>
        <taxon>Ascomycota</taxon>
        <taxon>Pezizomycotina</taxon>
        <taxon>Eurotiomycetes</taxon>
        <taxon>Eurotiomycetidae</taxon>
        <taxon>Eurotiales</taxon>
        <taxon>Aspergillaceae</taxon>
        <taxon>Aspergillus</taxon>
        <taxon>Aspergillus subgen. Circumdati</taxon>
    </lineage>
</organism>
<feature type="chain" id="PRO_5014465933" evidence="3">
    <location>
        <begin position="18"/>
        <end position="684"/>
    </location>
</feature>
<dbReference type="Proteomes" id="UP000235023">
    <property type="component" value="Unassembled WGS sequence"/>
</dbReference>
<dbReference type="AlphaFoldDB" id="A0A2J5I7G8"/>
<keyword evidence="3" id="KW-0732">Signal</keyword>
<feature type="signal peptide" evidence="3">
    <location>
        <begin position="1"/>
        <end position="17"/>
    </location>
</feature>
<evidence type="ECO:0000313" key="5">
    <source>
        <dbReference type="Proteomes" id="UP000235023"/>
    </source>
</evidence>
<keyword evidence="2" id="KW-0472">Membrane</keyword>
<dbReference type="InterPro" id="IPR039535">
    <property type="entry name" value="ASST-like"/>
</dbReference>
<evidence type="ECO:0000313" key="4">
    <source>
        <dbReference type="EMBL" id="PLN85935.1"/>
    </source>
</evidence>